<accession>A0A1H1INZ4</accession>
<feature type="transmembrane region" description="Helical" evidence="1">
    <location>
        <begin position="127"/>
        <end position="145"/>
    </location>
</feature>
<proteinExistence type="predicted"/>
<reference evidence="4" key="1">
    <citation type="submission" date="2016-10" db="EMBL/GenBank/DDBJ databases">
        <authorList>
            <person name="Varghese N."/>
            <person name="Submissions S."/>
        </authorList>
    </citation>
    <scope>NUCLEOTIDE SEQUENCE [LARGE SCALE GENOMIC DNA]</scope>
    <source>
        <strain evidence="4">DSM 24767</strain>
    </source>
</reference>
<dbReference type="EMBL" id="FNLC01000005">
    <property type="protein sequence ID" value="SDR39414.1"/>
    <property type="molecule type" value="Genomic_DNA"/>
</dbReference>
<dbReference type="InterPro" id="IPR058486">
    <property type="entry name" value="DUF8173"/>
</dbReference>
<feature type="transmembrane region" description="Helical" evidence="1">
    <location>
        <begin position="157"/>
        <end position="190"/>
    </location>
</feature>
<gene>
    <name evidence="3" type="ORF">SAMN04489842_3676</name>
</gene>
<organism evidence="3 4">
    <name type="scientific">Natronobacterium texcoconense</name>
    <dbReference type="NCBI Taxonomy" id="1095778"/>
    <lineage>
        <taxon>Archaea</taxon>
        <taxon>Methanobacteriati</taxon>
        <taxon>Methanobacteriota</taxon>
        <taxon>Stenosarchaea group</taxon>
        <taxon>Halobacteria</taxon>
        <taxon>Halobacteriales</taxon>
        <taxon>Natrialbaceae</taxon>
        <taxon>Natronobacterium</taxon>
    </lineage>
</organism>
<feature type="transmembrane region" description="Helical" evidence="1">
    <location>
        <begin position="55"/>
        <end position="76"/>
    </location>
</feature>
<feature type="domain" description="DUF8173" evidence="2">
    <location>
        <begin position="22"/>
        <end position="192"/>
    </location>
</feature>
<keyword evidence="1" id="KW-1133">Transmembrane helix</keyword>
<feature type="transmembrane region" description="Helical" evidence="1">
    <location>
        <begin position="96"/>
        <end position="121"/>
    </location>
</feature>
<protein>
    <recommendedName>
        <fullName evidence="2">DUF8173 domain-containing protein</fullName>
    </recommendedName>
</protein>
<keyword evidence="1" id="KW-0472">Membrane</keyword>
<evidence type="ECO:0000313" key="3">
    <source>
        <dbReference type="EMBL" id="SDR39414.1"/>
    </source>
</evidence>
<dbReference type="STRING" id="1095778.SAMN04489842_3676"/>
<dbReference type="Proteomes" id="UP000198848">
    <property type="component" value="Unassembled WGS sequence"/>
</dbReference>
<keyword evidence="1" id="KW-0812">Transmembrane</keyword>
<dbReference type="RefSeq" id="WP_244510278.1">
    <property type="nucleotide sequence ID" value="NZ_FNLC01000005.1"/>
</dbReference>
<dbReference type="Pfam" id="PF26514">
    <property type="entry name" value="DUF8173"/>
    <property type="match status" value="1"/>
</dbReference>
<evidence type="ECO:0000313" key="4">
    <source>
        <dbReference type="Proteomes" id="UP000198848"/>
    </source>
</evidence>
<evidence type="ECO:0000259" key="2">
    <source>
        <dbReference type="Pfam" id="PF26514"/>
    </source>
</evidence>
<keyword evidence="4" id="KW-1185">Reference proteome</keyword>
<name>A0A1H1INZ4_NATTX</name>
<evidence type="ECO:0000256" key="1">
    <source>
        <dbReference type="SAM" id="Phobius"/>
    </source>
</evidence>
<sequence>MKLPSTSTDRLAERSLSAAASLFGLAAVALVCSSTTVAAQTGGPEPTDTVPELPWFVEGITAGVMTLVIGGLLIMIAESTTRRVTDRALDEPGIAFLYGVGSLIAVIGSAFLLAITGIGIVIAVPLLLGYAIVALITLEFGYLATGRLVDDDWPVALAVAVVVSAVSGAVPVLGGIVAFVIGSIGIGAAIRQFLS</sequence>
<dbReference type="AlphaFoldDB" id="A0A1H1INZ4"/>